<comment type="caution">
    <text evidence="2">The sequence shown here is derived from an EMBL/GenBank/DDBJ whole genome shotgun (WGS) entry which is preliminary data.</text>
</comment>
<keyword evidence="1" id="KW-0560">Oxidoreductase</keyword>
<evidence type="ECO:0000313" key="2">
    <source>
        <dbReference type="EMBL" id="KAI1880567.1"/>
    </source>
</evidence>
<dbReference type="GO" id="GO:0016491">
    <property type="term" value="F:oxidoreductase activity"/>
    <property type="evidence" value="ECO:0007669"/>
    <property type="project" value="UniProtKB-KW"/>
</dbReference>
<accession>A0A9Q0ARC9</accession>
<keyword evidence="3" id="KW-1185">Reference proteome</keyword>
<dbReference type="PANTHER" id="PTHR47534:SF3">
    <property type="entry name" value="ALCOHOL DEHYDROGENASE-LIKE C-TERMINAL DOMAIN-CONTAINING PROTEIN"/>
    <property type="match status" value="1"/>
</dbReference>
<dbReference type="InterPro" id="IPR036291">
    <property type="entry name" value="NAD(P)-bd_dom_sf"/>
</dbReference>
<dbReference type="AlphaFoldDB" id="A0A9Q0ARC9"/>
<dbReference type="InterPro" id="IPR052228">
    <property type="entry name" value="Sec_Metab_Biosynth_Oxidored"/>
</dbReference>
<dbReference type="SUPFAM" id="SSF51735">
    <property type="entry name" value="NAD(P)-binding Rossmann-fold domains"/>
    <property type="match status" value="1"/>
</dbReference>
<dbReference type="EMBL" id="JAFIMR010000002">
    <property type="protein sequence ID" value="KAI1880567.1"/>
    <property type="molecule type" value="Genomic_DNA"/>
</dbReference>
<evidence type="ECO:0000256" key="1">
    <source>
        <dbReference type="ARBA" id="ARBA00023002"/>
    </source>
</evidence>
<organism evidence="2 3">
    <name type="scientific">Neoarthrinium moseri</name>
    <dbReference type="NCBI Taxonomy" id="1658444"/>
    <lineage>
        <taxon>Eukaryota</taxon>
        <taxon>Fungi</taxon>
        <taxon>Dikarya</taxon>
        <taxon>Ascomycota</taxon>
        <taxon>Pezizomycotina</taxon>
        <taxon>Sordariomycetes</taxon>
        <taxon>Xylariomycetidae</taxon>
        <taxon>Amphisphaeriales</taxon>
        <taxon>Apiosporaceae</taxon>
        <taxon>Neoarthrinium</taxon>
    </lineage>
</organism>
<reference evidence="2" key="1">
    <citation type="submission" date="2021-03" db="EMBL/GenBank/DDBJ databases">
        <title>Revisited historic fungal species revealed as producer of novel bioactive compounds through whole genome sequencing and comparative genomics.</title>
        <authorList>
            <person name="Vignolle G.A."/>
            <person name="Hochenegger N."/>
            <person name="Mach R.L."/>
            <person name="Mach-Aigner A.R."/>
            <person name="Javad Rahimi M."/>
            <person name="Salim K.A."/>
            <person name="Chan C.M."/>
            <person name="Lim L.B.L."/>
            <person name="Cai F."/>
            <person name="Druzhinina I.S."/>
            <person name="U'Ren J.M."/>
            <person name="Derntl C."/>
        </authorList>
    </citation>
    <scope>NUCLEOTIDE SEQUENCE</scope>
    <source>
        <strain evidence="2">TUCIM 5799</strain>
    </source>
</reference>
<protein>
    <submittedName>
        <fullName evidence="2">Uncharacterized protein</fullName>
    </submittedName>
</protein>
<name>A0A9Q0ARC9_9PEZI</name>
<gene>
    <name evidence="2" type="ORF">JX265_000807</name>
</gene>
<sequence length="349" mass="38622">MAPLGEVRKSTAAVVRSQPIVLVIFGSTSTIARNTLRTLAELSSRDGKGFRAYLVGRNAAATENVISECRDIYAQGQYKFIKASDLSLIQDIGSACEEIIKIEEETQDPRIDYLLLCQGGPIFIPRKDTTEGIDGTMSLMYYSRMKAVMELLPLLLKSTLPATVVSVYAAGLEGKLYPDDLSLRNLSKYSYVQARSHIVYMHTLFMEALSEKHPESLRLIHAFPGLVVGPGFQNPEIPAWLRILTNWVVLPIFGRWITTPPDECGTRILSLASSRYPPRPVDWSRKLPDVVPGTDGREGSGAYAIRANGEGIVNTAAYSKFNKDEMKMKVWKHTCDALEIAGSGKVFTE</sequence>
<dbReference type="Gene3D" id="3.40.50.720">
    <property type="entry name" value="NAD(P)-binding Rossmann-like Domain"/>
    <property type="match status" value="1"/>
</dbReference>
<evidence type="ECO:0000313" key="3">
    <source>
        <dbReference type="Proteomes" id="UP000829685"/>
    </source>
</evidence>
<dbReference type="PANTHER" id="PTHR47534">
    <property type="entry name" value="YALI0E05731P"/>
    <property type="match status" value="1"/>
</dbReference>
<dbReference type="OrthoDB" id="2898509at2759"/>
<proteinExistence type="predicted"/>
<dbReference type="Proteomes" id="UP000829685">
    <property type="component" value="Unassembled WGS sequence"/>
</dbReference>